<sequence length="224" mass="23316">MVDSNGNNQYDDADGLAIVDNDGSGFDLILPARPGFIDLSEAWRDDNENRVKDGNEIFLDFDSSGSFNAQNGLFDGPQCTGSSCGNTSTHVRRAQVIVTSSSSALIAVSNNGIELVNNQSAGSSTPVLSIARGDSALFQYRYSDTQNQPIASSSTIAVTSTVGALDGTVADLMLQSNQNSGRTGVFTLTNNLSAADTAINTTVTVSITSPSGVVSSLSFIVTLQ</sequence>
<gene>
    <name evidence="1" type="ORF">GPAL_0514</name>
</gene>
<reference evidence="2" key="1">
    <citation type="journal article" date="2014" name="Environ. Microbiol.">
        <title>Comparative genomics of the marine bacterial genus Glaciecola reveals the high degree of genomic diversity and genomic characteristic for cold adaptation.</title>
        <authorList>
            <person name="Qin Q.L."/>
            <person name="Xie B.B."/>
            <person name="Yu Y."/>
            <person name="Shu Y.L."/>
            <person name="Rong J.C."/>
            <person name="Zhang Y.J."/>
            <person name="Zhao D.L."/>
            <person name="Chen X.L."/>
            <person name="Zhang X.Y."/>
            <person name="Chen B."/>
            <person name="Zhou B.C."/>
            <person name="Zhang Y.Z."/>
        </authorList>
    </citation>
    <scope>NUCLEOTIDE SEQUENCE [LARGE SCALE GENOMIC DNA]</scope>
    <source>
        <strain evidence="2">ACAM 615</strain>
    </source>
</reference>
<dbReference type="RefSeq" id="WP_006008953.1">
    <property type="nucleotide sequence ID" value="NZ_AUAV01000012.1"/>
</dbReference>
<dbReference type="Proteomes" id="UP000006251">
    <property type="component" value="Unassembled WGS sequence"/>
</dbReference>
<organism evidence="1 2">
    <name type="scientific">Brumicola pallidula DSM 14239 = ACAM 615</name>
    <dbReference type="NCBI Taxonomy" id="1121922"/>
    <lineage>
        <taxon>Bacteria</taxon>
        <taxon>Pseudomonadati</taxon>
        <taxon>Pseudomonadota</taxon>
        <taxon>Gammaproteobacteria</taxon>
        <taxon>Alteromonadales</taxon>
        <taxon>Alteromonadaceae</taxon>
        <taxon>Brumicola</taxon>
    </lineage>
</organism>
<proteinExistence type="predicted"/>
<dbReference type="EMBL" id="BAEQ01000013">
    <property type="protein sequence ID" value="GAC27394.1"/>
    <property type="molecule type" value="Genomic_DNA"/>
</dbReference>
<dbReference type="AlphaFoldDB" id="K6Y3M7"/>
<evidence type="ECO:0000313" key="1">
    <source>
        <dbReference type="EMBL" id="GAC27394.1"/>
    </source>
</evidence>
<comment type="caution">
    <text evidence="1">The sequence shown here is derived from an EMBL/GenBank/DDBJ whole genome shotgun (WGS) entry which is preliminary data.</text>
</comment>
<protein>
    <submittedName>
        <fullName evidence="1">Uncharacterized protein</fullName>
    </submittedName>
</protein>
<keyword evidence="2" id="KW-1185">Reference proteome</keyword>
<accession>K6Y3M7</accession>
<dbReference type="STRING" id="1121922.GCA_000428905_02294"/>
<name>K6Y3M7_9ALTE</name>
<evidence type="ECO:0000313" key="2">
    <source>
        <dbReference type="Proteomes" id="UP000006251"/>
    </source>
</evidence>